<dbReference type="Gene3D" id="3.40.50.720">
    <property type="entry name" value="NAD(P)-binding Rossmann-like Domain"/>
    <property type="match status" value="1"/>
</dbReference>
<evidence type="ECO:0000256" key="2">
    <source>
        <dbReference type="ARBA" id="ARBA00023002"/>
    </source>
</evidence>
<dbReference type="PANTHER" id="PTHR43943:SF17">
    <property type="entry name" value="3-PHENYLPROPIONATE-DIHYDRODIOL_CINNAMIC ACID-DIHYDRODIOL DEHYDROGENASE"/>
    <property type="match status" value="1"/>
</dbReference>
<dbReference type="PRINTS" id="PR00081">
    <property type="entry name" value="GDHRDH"/>
</dbReference>
<evidence type="ECO:0000313" key="3">
    <source>
        <dbReference type="EMBL" id="RJG03367.1"/>
    </source>
</evidence>
<keyword evidence="2" id="KW-0560">Oxidoreductase</keyword>
<keyword evidence="4" id="KW-1185">Reference proteome</keyword>
<dbReference type="InterPro" id="IPR036291">
    <property type="entry name" value="NAD(P)-bd_dom_sf"/>
</dbReference>
<evidence type="ECO:0000313" key="4">
    <source>
        <dbReference type="Proteomes" id="UP000266327"/>
    </source>
</evidence>
<dbReference type="Pfam" id="PF13561">
    <property type="entry name" value="adh_short_C2"/>
    <property type="match status" value="1"/>
</dbReference>
<comment type="similarity">
    <text evidence="1">Belongs to the short-chain dehydrogenases/reductases (SDR) family.</text>
</comment>
<organism evidence="3 4">
    <name type="scientific">Noviherbaspirillum sedimenti</name>
    <dbReference type="NCBI Taxonomy" id="2320865"/>
    <lineage>
        <taxon>Bacteria</taxon>
        <taxon>Pseudomonadati</taxon>
        <taxon>Pseudomonadota</taxon>
        <taxon>Betaproteobacteria</taxon>
        <taxon>Burkholderiales</taxon>
        <taxon>Oxalobacteraceae</taxon>
        <taxon>Noviherbaspirillum</taxon>
    </lineage>
</organism>
<dbReference type="SUPFAM" id="SSF51735">
    <property type="entry name" value="NAD(P)-binding Rossmann-fold domains"/>
    <property type="match status" value="1"/>
</dbReference>
<comment type="caution">
    <text evidence="3">The sequence shown here is derived from an EMBL/GenBank/DDBJ whole genome shotgun (WGS) entry which is preliminary data.</text>
</comment>
<dbReference type="EMBL" id="QYUQ01000002">
    <property type="protein sequence ID" value="RJG03367.1"/>
    <property type="molecule type" value="Genomic_DNA"/>
</dbReference>
<protein>
    <submittedName>
        <fullName evidence="3">SDR family oxidoreductase</fullName>
    </submittedName>
</protein>
<accession>A0A3A3G4F7</accession>
<reference evidence="4" key="1">
    <citation type="submission" date="2018-09" db="EMBL/GenBank/DDBJ databases">
        <authorList>
            <person name="Zhu H."/>
        </authorList>
    </citation>
    <scope>NUCLEOTIDE SEQUENCE [LARGE SCALE GENOMIC DNA]</scope>
    <source>
        <strain evidence="4">K1S02-23</strain>
    </source>
</reference>
<gene>
    <name evidence="3" type="ORF">D3878_18670</name>
</gene>
<name>A0A3A3G4F7_9BURK</name>
<dbReference type="RefSeq" id="WP_119786862.1">
    <property type="nucleotide sequence ID" value="NZ_QYUQ01000002.1"/>
</dbReference>
<dbReference type="OrthoDB" id="9804774at2"/>
<sequence>MDLQLKGKKAILAGATKGIGRAVAEVLAAEGVAIELCARDQAGVENTVQQLRAKGSAVTGESVDMADAAGYREWVARASERLGGCDIFICFASGGGGAPSEERFQAAFELDLLATYRGIEAALPALEKSSSAAIIVMSTTVAIEPSFGPQPYAALKAAVTNYAGALAHSLAPKGIRVNMVAPGPVFIEGGVWDKIKSGRREFYDKTIAQVPLGRLGAAKEIADAIVFLVSPLSAFTTGTNLVIDGGMTKRVQH</sequence>
<dbReference type="PANTHER" id="PTHR43943">
    <property type="entry name" value="DEHYDROGENASE/REDUCTASE (SDR FAMILY) MEMBER 4"/>
    <property type="match status" value="1"/>
</dbReference>
<dbReference type="InterPro" id="IPR002347">
    <property type="entry name" value="SDR_fam"/>
</dbReference>
<dbReference type="AlphaFoldDB" id="A0A3A3G4F7"/>
<proteinExistence type="inferred from homology"/>
<dbReference type="GO" id="GO:0016491">
    <property type="term" value="F:oxidoreductase activity"/>
    <property type="evidence" value="ECO:0007669"/>
    <property type="project" value="UniProtKB-KW"/>
</dbReference>
<evidence type="ECO:0000256" key="1">
    <source>
        <dbReference type="ARBA" id="ARBA00006484"/>
    </source>
</evidence>
<dbReference type="Proteomes" id="UP000266327">
    <property type="component" value="Unassembled WGS sequence"/>
</dbReference>